<evidence type="ECO:0000256" key="6">
    <source>
        <dbReference type="ARBA" id="ARBA00022917"/>
    </source>
</evidence>
<dbReference type="Pfam" id="PF03950">
    <property type="entry name" value="tRNA-synt_1c_C"/>
    <property type="match status" value="1"/>
</dbReference>
<dbReference type="SUPFAM" id="SSF50715">
    <property type="entry name" value="Ribosomal protein L25-like"/>
    <property type="match status" value="1"/>
</dbReference>
<evidence type="ECO:0000256" key="8">
    <source>
        <dbReference type="ARBA" id="ARBA00048270"/>
    </source>
</evidence>
<dbReference type="InterPro" id="IPR001412">
    <property type="entry name" value="aa-tRNA-synth_I_CS"/>
</dbReference>
<dbReference type="Pfam" id="PF00749">
    <property type="entry name" value="tRNA-synt_1c"/>
    <property type="match status" value="1"/>
</dbReference>
<keyword evidence="15" id="KW-1185">Reference proteome</keyword>
<dbReference type="HAMAP" id="MF_00126">
    <property type="entry name" value="Gln_tRNA_synth"/>
    <property type="match status" value="1"/>
</dbReference>
<feature type="domain" description="Glutamyl/glutaminyl-tRNA synthetase class Ib anti-codon binding" evidence="12">
    <location>
        <begin position="341"/>
        <end position="441"/>
    </location>
</feature>
<keyword evidence="2 9" id="KW-0963">Cytoplasm</keyword>
<dbReference type="RefSeq" id="WP_039647650.1">
    <property type="nucleotide sequence ID" value="NZ_JXBL01000001.1"/>
</dbReference>
<feature type="binding site" evidence="9">
    <location>
        <position position="68"/>
    </location>
    <ligand>
        <name>L-glutamine</name>
        <dbReference type="ChEBI" id="CHEBI:58359"/>
    </ligand>
</feature>
<dbReference type="FunFam" id="3.40.50.620:FF:000037">
    <property type="entry name" value="Glutamine--tRNA ligase cytoplasmic"/>
    <property type="match status" value="1"/>
</dbReference>
<dbReference type="InterPro" id="IPR020059">
    <property type="entry name" value="Glu/Gln-tRNA-synth_Ib_codon-bd"/>
</dbReference>
<evidence type="ECO:0000259" key="13">
    <source>
        <dbReference type="Pfam" id="PF20974"/>
    </source>
</evidence>
<keyword evidence="3 9" id="KW-0436">Ligase</keyword>
<feature type="binding site" evidence="9">
    <location>
        <begin position="262"/>
        <end position="263"/>
    </location>
    <ligand>
        <name>ATP</name>
        <dbReference type="ChEBI" id="CHEBI:30616"/>
    </ligand>
</feature>
<feature type="short sequence motif" description="'HIGH' region" evidence="9">
    <location>
        <begin position="35"/>
        <end position="45"/>
    </location>
</feature>
<evidence type="ECO:0000256" key="7">
    <source>
        <dbReference type="ARBA" id="ARBA00023146"/>
    </source>
</evidence>
<evidence type="ECO:0000256" key="2">
    <source>
        <dbReference type="ARBA" id="ARBA00022490"/>
    </source>
</evidence>
<feature type="binding site" evidence="9">
    <location>
        <begin position="36"/>
        <end position="38"/>
    </location>
    <ligand>
        <name>ATP</name>
        <dbReference type="ChEBI" id="CHEBI:30616"/>
    </ligand>
</feature>
<dbReference type="EMBL" id="JXBL01000001">
    <property type="protein sequence ID" value="KIE43824.1"/>
    <property type="molecule type" value="Genomic_DNA"/>
</dbReference>
<feature type="short sequence motif" description="'KMSKS' region" evidence="9">
    <location>
        <begin position="269"/>
        <end position="273"/>
    </location>
</feature>
<accession>A0A0C1TSJ1</accession>
<feature type="binding site" evidence="9">
    <location>
        <begin position="270"/>
        <end position="272"/>
    </location>
    <ligand>
        <name>ATP</name>
        <dbReference type="ChEBI" id="CHEBI:30616"/>
    </ligand>
</feature>
<evidence type="ECO:0000256" key="4">
    <source>
        <dbReference type="ARBA" id="ARBA00022741"/>
    </source>
</evidence>
<dbReference type="GO" id="GO:0006424">
    <property type="term" value="P:glutamyl-tRNA aminoacylation"/>
    <property type="evidence" value="ECO:0007669"/>
    <property type="project" value="UniProtKB-UniRule"/>
</dbReference>
<evidence type="ECO:0000259" key="11">
    <source>
        <dbReference type="Pfam" id="PF00749"/>
    </source>
</evidence>
<dbReference type="SUPFAM" id="SSF52374">
    <property type="entry name" value="Nucleotidylyl transferase"/>
    <property type="match status" value="1"/>
</dbReference>
<comment type="subcellular location">
    <subcellularLocation>
        <location evidence="9">Cytoplasm</location>
    </subcellularLocation>
</comment>
<dbReference type="InterPro" id="IPR004514">
    <property type="entry name" value="Gln-tRNA-synth"/>
</dbReference>
<dbReference type="GO" id="GO:0006425">
    <property type="term" value="P:glutaminyl-tRNA aminoacylation"/>
    <property type="evidence" value="ECO:0007669"/>
    <property type="project" value="UniProtKB-UniRule"/>
</dbReference>
<name>A0A0C1TSJ1_9BACT</name>
<evidence type="ECO:0000256" key="1">
    <source>
        <dbReference type="ARBA" id="ARBA00005594"/>
    </source>
</evidence>
<evidence type="ECO:0000256" key="10">
    <source>
        <dbReference type="RuleBase" id="RU363037"/>
    </source>
</evidence>
<dbReference type="NCBIfam" id="NF011291">
    <property type="entry name" value="PRK14703.1"/>
    <property type="match status" value="1"/>
</dbReference>
<dbReference type="NCBIfam" id="TIGR00440">
    <property type="entry name" value="glnS"/>
    <property type="match status" value="1"/>
</dbReference>
<dbReference type="InterPro" id="IPR014729">
    <property type="entry name" value="Rossmann-like_a/b/a_fold"/>
</dbReference>
<comment type="similarity">
    <text evidence="1 9 10">Belongs to the class-I aminoacyl-tRNA synthetase family.</text>
</comment>
<feature type="binding site" evidence="9">
    <location>
        <position position="213"/>
    </location>
    <ligand>
        <name>L-glutamine</name>
        <dbReference type="ChEBI" id="CHEBI:58359"/>
    </ligand>
</feature>
<dbReference type="FunFam" id="2.40.240.10:FF:000001">
    <property type="entry name" value="Glutamine--tRNA ligase"/>
    <property type="match status" value="1"/>
</dbReference>
<feature type="domain" description="tRNA synthetases class I (E and Q) anti-codon binding" evidence="13">
    <location>
        <begin position="458"/>
        <end position="530"/>
    </location>
</feature>
<keyword evidence="7 9" id="KW-0030">Aminoacyl-tRNA synthetase</keyword>
<evidence type="ECO:0000256" key="5">
    <source>
        <dbReference type="ARBA" id="ARBA00022840"/>
    </source>
</evidence>
<comment type="caution">
    <text evidence="9">Lacks conserved residue(s) required for the propagation of feature annotation.</text>
</comment>
<dbReference type="InterPro" id="IPR022861">
    <property type="entry name" value="Gln_tRNA_ligase_bac"/>
</dbReference>
<evidence type="ECO:0000256" key="3">
    <source>
        <dbReference type="ARBA" id="ARBA00022598"/>
    </source>
</evidence>
<organism evidence="14 15">
    <name type="scientific">Geobacter soli</name>
    <dbReference type="NCBI Taxonomy" id="1510391"/>
    <lineage>
        <taxon>Bacteria</taxon>
        <taxon>Pseudomonadati</taxon>
        <taxon>Thermodesulfobacteriota</taxon>
        <taxon>Desulfuromonadia</taxon>
        <taxon>Geobacterales</taxon>
        <taxon>Geobacteraceae</taxon>
        <taxon>Geobacter</taxon>
    </lineage>
</organism>
<dbReference type="GO" id="GO:0005524">
    <property type="term" value="F:ATP binding"/>
    <property type="evidence" value="ECO:0007669"/>
    <property type="project" value="UniProtKB-UniRule"/>
</dbReference>
<keyword evidence="6 9" id="KW-0648">Protein biosynthesis</keyword>
<dbReference type="InterPro" id="IPR020058">
    <property type="entry name" value="Glu/Gln-tRNA-synth_Ib_cat-dom"/>
</dbReference>
<dbReference type="GO" id="GO:0005829">
    <property type="term" value="C:cytosol"/>
    <property type="evidence" value="ECO:0007669"/>
    <property type="project" value="TreeGrafter"/>
</dbReference>
<dbReference type="PANTHER" id="PTHR43097:SF5">
    <property type="entry name" value="GLUTAMATE--TRNA LIGASE"/>
    <property type="match status" value="1"/>
</dbReference>
<feature type="binding site" evidence="9">
    <location>
        <begin position="42"/>
        <end position="48"/>
    </location>
    <ligand>
        <name>ATP</name>
        <dbReference type="ChEBI" id="CHEBI:30616"/>
    </ligand>
</feature>
<dbReference type="Pfam" id="PF20974">
    <property type="entry name" value="tRNA-synt_1c_C2"/>
    <property type="match status" value="1"/>
</dbReference>
<dbReference type="InterPro" id="IPR020056">
    <property type="entry name" value="Rbsml_bL25/Gln-tRNA_synth_N"/>
</dbReference>
<evidence type="ECO:0000313" key="15">
    <source>
        <dbReference type="Proteomes" id="UP000031433"/>
    </source>
</evidence>
<protein>
    <recommendedName>
        <fullName evidence="9">Glutamine--tRNA ligase</fullName>
        <ecNumber evidence="9">6.1.1.18</ecNumber>
    </recommendedName>
    <alternativeName>
        <fullName evidence="9">Glutaminyl-tRNA synthetase</fullName>
        <shortName evidence="9">GlnRS</shortName>
    </alternativeName>
</protein>
<feature type="domain" description="Glutamyl/glutaminyl-tRNA synthetase class Ib catalytic" evidence="11">
    <location>
        <begin position="29"/>
        <end position="338"/>
    </location>
</feature>
<dbReference type="InterPro" id="IPR000924">
    <property type="entry name" value="Glu/Gln-tRNA-synth"/>
</dbReference>
<gene>
    <name evidence="9" type="primary">glnS</name>
    <name evidence="14" type="ORF">SE37_14915</name>
</gene>
<dbReference type="Proteomes" id="UP000031433">
    <property type="component" value="Unassembled WGS sequence"/>
</dbReference>
<dbReference type="PRINTS" id="PR00987">
    <property type="entry name" value="TRNASYNTHGLU"/>
</dbReference>
<keyword evidence="4 9" id="KW-0547">Nucleotide-binding</keyword>
<dbReference type="Gene3D" id="2.40.240.10">
    <property type="entry name" value="Ribosomal Protein L25, Chain P"/>
    <property type="match status" value="2"/>
</dbReference>
<dbReference type="InterPro" id="IPR050132">
    <property type="entry name" value="Gln/Glu-tRNA_Ligase"/>
</dbReference>
<dbReference type="EC" id="6.1.1.18" evidence="9"/>
<dbReference type="GO" id="GO:0004819">
    <property type="term" value="F:glutamine-tRNA ligase activity"/>
    <property type="evidence" value="ECO:0007669"/>
    <property type="project" value="UniProtKB-UniRule"/>
</dbReference>
<dbReference type="InterPro" id="IPR049437">
    <property type="entry name" value="tRNA-synt_1c_C2"/>
</dbReference>
<sequence length="554" mass="63700">MSTTEPAHVTNFLRTIVEDDLKSGKHRTIVTRFPPEPNGYLHIGHAKSICLNFGLARDFGGRCHLRFDDTNPVKEETEYIESIKESVRWLGFEWGEHCYYASDYFEQLYQWAEYLIMQGKAYVDDLTADEIRSYRGTLTEPGKESPYRSRTAEENLDLFRRMRAGEFPDGAKVLRARIDMASPNINLRDPVMYRILHAPHPHAGDKWCIYPMYDYAHGQSDAIEGITHSVCTLEFEDHKPLYEWFLDNLPVPTRPRQYEFARLNLTYAVMSKRKLLQLVKDGDVTGWDDPRMPTIMGIRRRGFTPGAIRNFCDTIGVGRSDSWIDMSILEESVRQDLNERAPRVMAVLRPLRLVIENYPEGAAEDLTIAYHPQRPDLGGRPVPFGRELFIERDDFMEVPPKGFKRLSPGEEIRLRGAYIVKCTGVERDGEGNVTTVRCTYDPETRSGLPGSERKVKGVIHWVSATHAVTAEVRLYDRLFTVPNPSGDDWKELLNPLSVEIVRDCRLEPSLALARPEDRFQFERQGYFCADRVDSQPGAPVFNRTVTLRDSWAKK</sequence>
<dbReference type="AlphaFoldDB" id="A0A0C1TSJ1"/>
<keyword evidence="5 9" id="KW-0067">ATP-binding</keyword>
<dbReference type="PANTHER" id="PTHR43097">
    <property type="entry name" value="GLUTAMINE-TRNA LIGASE"/>
    <property type="match status" value="1"/>
</dbReference>
<dbReference type="InterPro" id="IPR011035">
    <property type="entry name" value="Ribosomal_bL25/Gln-tRNA_synth"/>
</dbReference>
<dbReference type="CDD" id="cd00807">
    <property type="entry name" value="GlnRS_core"/>
    <property type="match status" value="1"/>
</dbReference>
<comment type="caution">
    <text evidence="14">The sequence shown here is derived from an EMBL/GenBank/DDBJ whole genome shotgun (WGS) entry which is preliminary data.</text>
</comment>
<comment type="subunit">
    <text evidence="9">Monomer.</text>
</comment>
<comment type="catalytic activity">
    <reaction evidence="8 9">
        <text>tRNA(Gln) + L-glutamine + ATP = L-glutaminyl-tRNA(Gln) + AMP + diphosphate</text>
        <dbReference type="Rhea" id="RHEA:20121"/>
        <dbReference type="Rhea" id="RHEA-COMP:9662"/>
        <dbReference type="Rhea" id="RHEA-COMP:9681"/>
        <dbReference type="ChEBI" id="CHEBI:30616"/>
        <dbReference type="ChEBI" id="CHEBI:33019"/>
        <dbReference type="ChEBI" id="CHEBI:58359"/>
        <dbReference type="ChEBI" id="CHEBI:78442"/>
        <dbReference type="ChEBI" id="CHEBI:78521"/>
        <dbReference type="ChEBI" id="CHEBI:456215"/>
        <dbReference type="EC" id="6.1.1.18"/>
    </reaction>
</comment>
<reference evidence="14 15" key="1">
    <citation type="submission" date="2015-01" db="EMBL/GenBank/DDBJ databases">
        <title>Genome sequence of the anaerobic bacterium Geobacter soli GSS01, a dissimilatory Fe(III) reducer from soil.</title>
        <authorList>
            <person name="Yang G."/>
            <person name="Zhou S."/>
        </authorList>
    </citation>
    <scope>NUCLEOTIDE SEQUENCE [LARGE SCALE GENOMIC DNA]</scope>
    <source>
        <strain evidence="14 15">GSS01</strain>
    </source>
</reference>
<evidence type="ECO:0000259" key="12">
    <source>
        <dbReference type="Pfam" id="PF03950"/>
    </source>
</evidence>
<feature type="binding site" evidence="9">
    <location>
        <position position="232"/>
    </location>
    <ligand>
        <name>ATP</name>
        <dbReference type="ChEBI" id="CHEBI:30616"/>
    </ligand>
</feature>
<dbReference type="Gene3D" id="3.40.50.620">
    <property type="entry name" value="HUPs"/>
    <property type="match status" value="1"/>
</dbReference>
<evidence type="ECO:0000313" key="14">
    <source>
        <dbReference type="EMBL" id="KIE43824.1"/>
    </source>
</evidence>
<proteinExistence type="inferred from homology"/>
<dbReference type="PROSITE" id="PS00178">
    <property type="entry name" value="AA_TRNA_LIGASE_I"/>
    <property type="match status" value="1"/>
</dbReference>
<evidence type="ECO:0000256" key="9">
    <source>
        <dbReference type="HAMAP-Rule" id="MF_00126"/>
    </source>
</evidence>